<gene>
    <name evidence="2" type="ORF">BKX93_01205</name>
</gene>
<sequence length="260" mass="28404">MRRFPARPPLAALLLALAGCHGQGGAQPAAEVPAKPGPVSRAATIPKGVEVKGKLVAAYSWRDSAGDNLLVLGETHEDRASDETESSRLYTAQYRVDAGRPKRLWALNDGVDQCLFDASAEFDLPAVSFPILGRDGARAVALAYRQTCTSDVSPNEYKLILHAGKGKFGLRGADRYGVRNRDQKTGEVEGLRLPADCSAGAQRDLLRREGGSLFEPPLPGCYQDENDFAKAPPAYLEYMKKQWFKRMRELDQAWLDGQTA</sequence>
<dbReference type="EMBL" id="CP017707">
    <property type="protein sequence ID" value="AOZ48744.1"/>
    <property type="molecule type" value="Genomic_DNA"/>
</dbReference>
<dbReference type="KEGG" id="cvc:BKX93_01205"/>
<organism evidence="2 3">
    <name type="scientific">Chromobacterium vaccinii</name>
    <dbReference type="NCBI Taxonomy" id="1108595"/>
    <lineage>
        <taxon>Bacteria</taxon>
        <taxon>Pseudomonadati</taxon>
        <taxon>Pseudomonadota</taxon>
        <taxon>Betaproteobacteria</taxon>
        <taxon>Neisseriales</taxon>
        <taxon>Chromobacteriaceae</taxon>
        <taxon>Chromobacterium</taxon>
    </lineage>
</organism>
<evidence type="ECO:0008006" key="4">
    <source>
        <dbReference type="Google" id="ProtNLM"/>
    </source>
</evidence>
<dbReference type="InterPro" id="IPR058148">
    <property type="entry name" value="M949_RS01915-like_dom"/>
</dbReference>
<dbReference type="NCBIfam" id="NF046077">
    <property type="entry name" value="LPS_M949_RS01915"/>
    <property type="match status" value="1"/>
</dbReference>
<name>A0A1D9LC40_9NEIS</name>
<accession>A0A1D9LC40</accession>
<dbReference type="AlphaFoldDB" id="A0A1D9LC40"/>
<dbReference type="Proteomes" id="UP000178776">
    <property type="component" value="Chromosome"/>
</dbReference>
<evidence type="ECO:0000313" key="3">
    <source>
        <dbReference type="Proteomes" id="UP000178776"/>
    </source>
</evidence>
<dbReference type="GeneID" id="68839845"/>
<protein>
    <recommendedName>
        <fullName evidence="4">Lipoprotein</fullName>
    </recommendedName>
</protein>
<dbReference type="RefSeq" id="WP_070978252.1">
    <property type="nucleotide sequence ID" value="NZ_CP017707.1"/>
</dbReference>
<evidence type="ECO:0000313" key="2">
    <source>
        <dbReference type="EMBL" id="AOZ48744.1"/>
    </source>
</evidence>
<proteinExistence type="predicted"/>
<keyword evidence="1" id="KW-0732">Signal</keyword>
<evidence type="ECO:0000256" key="1">
    <source>
        <dbReference type="SAM" id="SignalP"/>
    </source>
</evidence>
<feature type="chain" id="PRO_5009443030" description="Lipoprotein" evidence="1">
    <location>
        <begin position="27"/>
        <end position="260"/>
    </location>
</feature>
<reference evidence="2 3" key="1">
    <citation type="submission" date="2016-10" db="EMBL/GenBank/DDBJ databases">
        <title>Chromobacterium muskegensis sp. nov., an insecticidal bacterium isolated from Sphagnum bogs.</title>
        <authorList>
            <person name="Sparks M.E."/>
            <person name="Blackburn M.B."/>
            <person name="Gundersen-Rindal D.E."/>
            <person name="Mitchell A."/>
            <person name="Farrar R."/>
            <person name="Kuhar D."/>
        </authorList>
    </citation>
    <scope>NUCLEOTIDE SEQUENCE [LARGE SCALE GENOMIC DNA]</scope>
    <source>
        <strain evidence="2 3">21-1</strain>
    </source>
</reference>
<dbReference type="PROSITE" id="PS51257">
    <property type="entry name" value="PROKAR_LIPOPROTEIN"/>
    <property type="match status" value="1"/>
</dbReference>
<feature type="signal peptide" evidence="1">
    <location>
        <begin position="1"/>
        <end position="26"/>
    </location>
</feature>